<reference evidence="5 6" key="1">
    <citation type="submission" date="2018-07" db="EMBL/GenBank/DDBJ databases">
        <authorList>
            <consortium name="NARMS: The National Antimicrobial Resistance Monitoring System"/>
        </authorList>
    </citation>
    <scope>NUCLEOTIDE SEQUENCE [LARGE SCALE GENOMIC DNA]</scope>
    <source>
        <strain evidence="5 6">CVM N17C548</strain>
        <strain evidence="4 7">FSIS11807978</strain>
        <strain evidence="3 8">FSIS1609200</strain>
    </source>
</reference>
<evidence type="ECO:0000313" key="8">
    <source>
        <dbReference type="Proteomes" id="UP000557830"/>
    </source>
</evidence>
<dbReference type="PANTHER" id="PTHR43674:SF2">
    <property type="entry name" value="BETA-UREIDOPROPIONASE"/>
    <property type="match status" value="1"/>
</dbReference>
<evidence type="ECO:0000313" key="6">
    <source>
        <dbReference type="Proteomes" id="UP000352088"/>
    </source>
</evidence>
<dbReference type="CDD" id="cd07197">
    <property type="entry name" value="nitrilase"/>
    <property type="match status" value="1"/>
</dbReference>
<dbReference type="PANTHER" id="PTHR43674">
    <property type="entry name" value="NITRILASE C965.09-RELATED"/>
    <property type="match status" value="1"/>
</dbReference>
<dbReference type="RefSeq" id="WP_002784379.1">
    <property type="nucleotide sequence ID" value="NZ_AANORL020000003.1"/>
</dbReference>
<dbReference type="GO" id="GO:0016811">
    <property type="term" value="F:hydrolase activity, acting on carbon-nitrogen (but not peptide) bonds, in linear amides"/>
    <property type="evidence" value="ECO:0007669"/>
    <property type="project" value="UniProtKB-ARBA"/>
</dbReference>
<dbReference type="EMBL" id="AABUYW010000002">
    <property type="protein sequence ID" value="EAJ1076345.1"/>
    <property type="molecule type" value="Genomic_DNA"/>
</dbReference>
<dbReference type="STRING" id="195.ATE51_01196"/>
<evidence type="ECO:0000313" key="5">
    <source>
        <dbReference type="EMBL" id="EAL6850199.1"/>
    </source>
</evidence>
<name>A0A381CFZ8_CAMCO</name>
<feature type="domain" description="CN hydrolase" evidence="2">
    <location>
        <begin position="5"/>
        <end position="249"/>
    </location>
</feature>
<dbReference type="Proteomes" id="UP000557830">
    <property type="component" value="Unassembled WGS sequence"/>
</dbReference>
<dbReference type="Pfam" id="PF00795">
    <property type="entry name" value="CN_hydrolase"/>
    <property type="match status" value="1"/>
</dbReference>
<dbReference type="Proteomes" id="UP000365807">
    <property type="component" value="Unassembled WGS sequence"/>
</dbReference>
<proteinExistence type="predicted"/>
<dbReference type="Proteomes" id="UP000352088">
    <property type="component" value="Unassembled WGS sequence"/>
</dbReference>
<dbReference type="AlphaFoldDB" id="A0A381CFZ8"/>
<dbReference type="EMBL" id="AACQHW010000001">
    <property type="protein sequence ID" value="EAL6850199.1"/>
    <property type="molecule type" value="Genomic_DNA"/>
</dbReference>
<dbReference type="Gene3D" id="3.60.110.10">
    <property type="entry name" value="Carbon-nitrogen hydrolase"/>
    <property type="match status" value="1"/>
</dbReference>
<gene>
    <name evidence="3" type="ORF">BU953_01710</name>
    <name evidence="4" type="ORF">C6T04_06460</name>
    <name evidence="5" type="ORF">DSX26_01790</name>
</gene>
<dbReference type="SUPFAM" id="SSF56317">
    <property type="entry name" value="Carbon-nitrogen hydrolase"/>
    <property type="match status" value="1"/>
</dbReference>
<dbReference type="PROSITE" id="PS50263">
    <property type="entry name" value="CN_HYDROLASE"/>
    <property type="match status" value="1"/>
</dbReference>
<dbReference type="InterPro" id="IPR050345">
    <property type="entry name" value="Aliph_Amidase/BUP"/>
</dbReference>
<keyword evidence="1 5" id="KW-0378">Hydrolase</keyword>
<comment type="caution">
    <text evidence="5">The sequence shown here is derived from an EMBL/GenBank/DDBJ whole genome shotgun (WGS) entry which is preliminary data.</text>
</comment>
<dbReference type="GeneID" id="66543839"/>
<evidence type="ECO:0000313" key="7">
    <source>
        <dbReference type="Proteomes" id="UP000365807"/>
    </source>
</evidence>
<dbReference type="EMBL" id="AACGFG010000008">
    <property type="protein sequence ID" value="EAK4358548.1"/>
    <property type="molecule type" value="Genomic_DNA"/>
</dbReference>
<dbReference type="OrthoDB" id="9795543at2"/>
<protein>
    <submittedName>
        <fullName evidence="5">Carbon-nitrogen hydrolase family protein</fullName>
    </submittedName>
</protein>
<sequence length="283" mass="32294">MQKLLKVALIQFAPKSYEVQNNLDKALKLAHLALEQGARLIVLPELYDSAYCVEDQDEKFSLNLHQAHPNLDALQKLAKNYQAYIVACSIEKDTQLYDSAYIISHKGLLGVYRKIYLWGNEKERFARGDKYPIFELEFENFKLKLGLQICYEIGFSEGSRFLALQGAEIICFPSAFGKARTYVWDLASRSRALENGVFVLAANRSGSEISKINNETLTFAGKSKIINPKGEIIKEILEEEGFIIAELDLEEVQIQRKNLPYLKDLNLKLNQEILTNIHLNTKE</sequence>
<evidence type="ECO:0000256" key="1">
    <source>
        <dbReference type="ARBA" id="ARBA00022801"/>
    </source>
</evidence>
<accession>A0A381CFZ8</accession>
<evidence type="ECO:0000313" key="3">
    <source>
        <dbReference type="EMBL" id="EAJ1076345.1"/>
    </source>
</evidence>
<dbReference type="InterPro" id="IPR003010">
    <property type="entry name" value="C-N_Hydrolase"/>
</dbReference>
<evidence type="ECO:0000259" key="2">
    <source>
        <dbReference type="PROSITE" id="PS50263"/>
    </source>
</evidence>
<dbReference type="InterPro" id="IPR036526">
    <property type="entry name" value="C-N_Hydrolase_sf"/>
</dbReference>
<evidence type="ECO:0000313" key="4">
    <source>
        <dbReference type="EMBL" id="EAK4358548.1"/>
    </source>
</evidence>
<organism evidence="5 6">
    <name type="scientific">Campylobacter coli</name>
    <dbReference type="NCBI Taxonomy" id="195"/>
    <lineage>
        <taxon>Bacteria</taxon>
        <taxon>Pseudomonadati</taxon>
        <taxon>Campylobacterota</taxon>
        <taxon>Epsilonproteobacteria</taxon>
        <taxon>Campylobacterales</taxon>
        <taxon>Campylobacteraceae</taxon>
        <taxon>Campylobacter</taxon>
    </lineage>
</organism>